<name>A0A521C6J5_SACCC</name>
<evidence type="ECO:0000313" key="11">
    <source>
        <dbReference type="Proteomes" id="UP000319040"/>
    </source>
</evidence>
<comment type="subcellular location">
    <subcellularLocation>
        <location evidence="1 7">Cell outer membrane</location>
        <topology evidence="1 7">Multi-pass membrane protein</topology>
    </subcellularLocation>
</comment>
<dbReference type="SUPFAM" id="SSF49464">
    <property type="entry name" value="Carboxypeptidase regulatory domain-like"/>
    <property type="match status" value="1"/>
</dbReference>
<dbReference type="Pfam" id="PF07715">
    <property type="entry name" value="Plug"/>
    <property type="match status" value="1"/>
</dbReference>
<dbReference type="Gene3D" id="2.40.170.20">
    <property type="entry name" value="TonB-dependent receptor, beta-barrel domain"/>
    <property type="match status" value="1"/>
</dbReference>
<dbReference type="InterPro" id="IPR023996">
    <property type="entry name" value="TonB-dep_OMP_SusC/RagA"/>
</dbReference>
<keyword evidence="5 7" id="KW-0472">Membrane</keyword>
<protein>
    <submittedName>
        <fullName evidence="10">TonB-linked outer membrane protein, SusC/RagA family</fullName>
    </submittedName>
</protein>
<dbReference type="SUPFAM" id="SSF56935">
    <property type="entry name" value="Porins"/>
    <property type="match status" value="1"/>
</dbReference>
<feature type="chain" id="PRO_5021791624" evidence="8">
    <location>
        <begin position="16"/>
        <end position="1087"/>
    </location>
</feature>
<keyword evidence="11" id="KW-1185">Reference proteome</keyword>
<dbReference type="Pfam" id="PF13715">
    <property type="entry name" value="CarbopepD_reg_2"/>
    <property type="match status" value="1"/>
</dbReference>
<evidence type="ECO:0000256" key="1">
    <source>
        <dbReference type="ARBA" id="ARBA00004571"/>
    </source>
</evidence>
<dbReference type="InterPro" id="IPR012910">
    <property type="entry name" value="Plug_dom"/>
</dbReference>
<evidence type="ECO:0000256" key="7">
    <source>
        <dbReference type="PROSITE-ProRule" id="PRU01360"/>
    </source>
</evidence>
<evidence type="ECO:0000256" key="8">
    <source>
        <dbReference type="SAM" id="SignalP"/>
    </source>
</evidence>
<evidence type="ECO:0000313" key="10">
    <source>
        <dbReference type="EMBL" id="SMO55038.1"/>
    </source>
</evidence>
<gene>
    <name evidence="10" type="ORF">SAMN06265379_102418</name>
</gene>
<dbReference type="InterPro" id="IPR008969">
    <property type="entry name" value="CarboxyPept-like_regulatory"/>
</dbReference>
<dbReference type="EMBL" id="FXTB01000002">
    <property type="protein sequence ID" value="SMO55038.1"/>
    <property type="molecule type" value="Genomic_DNA"/>
</dbReference>
<dbReference type="AlphaFoldDB" id="A0A521C6J5"/>
<organism evidence="10 11">
    <name type="scientific">Saccharicrinis carchari</name>
    <dbReference type="NCBI Taxonomy" id="1168039"/>
    <lineage>
        <taxon>Bacteria</taxon>
        <taxon>Pseudomonadati</taxon>
        <taxon>Bacteroidota</taxon>
        <taxon>Bacteroidia</taxon>
        <taxon>Marinilabiliales</taxon>
        <taxon>Marinilabiliaceae</taxon>
        <taxon>Saccharicrinis</taxon>
    </lineage>
</organism>
<dbReference type="InterPro" id="IPR037066">
    <property type="entry name" value="Plug_dom_sf"/>
</dbReference>
<keyword evidence="2 7" id="KW-0813">Transport</keyword>
<reference evidence="10 11" key="1">
    <citation type="submission" date="2017-05" db="EMBL/GenBank/DDBJ databases">
        <authorList>
            <person name="Varghese N."/>
            <person name="Submissions S."/>
        </authorList>
    </citation>
    <scope>NUCLEOTIDE SEQUENCE [LARGE SCALE GENOMIC DNA]</scope>
    <source>
        <strain evidence="10 11">DSM 27040</strain>
    </source>
</reference>
<dbReference type="InterPro" id="IPR039426">
    <property type="entry name" value="TonB-dep_rcpt-like"/>
</dbReference>
<dbReference type="Proteomes" id="UP000319040">
    <property type="component" value="Unassembled WGS sequence"/>
</dbReference>
<keyword evidence="8" id="KW-0732">Signal</keyword>
<dbReference type="NCBIfam" id="TIGR04056">
    <property type="entry name" value="OMP_RagA_SusC"/>
    <property type="match status" value="1"/>
</dbReference>
<evidence type="ECO:0000256" key="3">
    <source>
        <dbReference type="ARBA" id="ARBA00022452"/>
    </source>
</evidence>
<feature type="signal peptide" evidence="8">
    <location>
        <begin position="1"/>
        <end position="15"/>
    </location>
</feature>
<evidence type="ECO:0000256" key="2">
    <source>
        <dbReference type="ARBA" id="ARBA00022448"/>
    </source>
</evidence>
<feature type="domain" description="TonB-dependent receptor plug" evidence="9">
    <location>
        <begin position="206"/>
        <end position="322"/>
    </location>
</feature>
<evidence type="ECO:0000256" key="4">
    <source>
        <dbReference type="ARBA" id="ARBA00022692"/>
    </source>
</evidence>
<proteinExistence type="inferred from homology"/>
<sequence length="1087" mass="120887">MRISFILLFTILVQAAANGLAQKVHLNQTKLTYEQLFDKIEAQTGIATLLSNRELDLQEQIVIEGQDFELKELLDVVTGNTELTYELVDNYLIIRPLTAQEKTNIKNAQQPEEKKITVKGSVVDSKGEALVGVNVIVKETRRGSISDVDGNYIVTVDSDATLLFSFIGMKDQEVSVQGRTVIDVIMQDDVEALSDVVVTGYYERDKSTFTGAAETFSGAELRTISTSNVIQSIGILDPSVVVMDNNIMGSNPNHIPEIIIRGTTSLNASNEAGINSPLIVLDGVETTINALYDMDIFEIELVTILKDVSATALYGEQASNGVILITRKKTSQKEVRASYNFSGTADFADLSQYSLMNASQKLELERLAGLYDSPNGALDIEYNEKLAKVNSGIDTDWIAKPLRNAFSQMHTFNVTGRGSGMSYGINGRYGHTNGVMKDDFRKNMSLGFYFSYNHKQKLIATFRADYDQLNTQASKYGSFNDYTRANPYDAPYDEDGELVKELSYGLNNPLYEASLSSFGKSKTKVLTTSLNLRWNIKPGFYITSNGYVSSNDVRADSFLSPNSNTFIAVTDPAKKGSYSLNATDDYNFYLKAALNYNKNLDGEGSMLSFNLGGETRKNNTDPYGFIAQGFFNDMSTDMSFATQFPEGAKPSGQPLESSSIGIFSAVNLTYRNRYFMEGSYRISGSSKFGTNKRYAPFWSIGAGWNLHKESFLDFEWIDILRLRGSYGHTGSINFSPYQAITTYRYSSELSSMYGYGASPITMGNEDLTWETTKSTNLGLTSTFLNNRLNLNVDVYKKVTIDMIVPISMPPSTGVDVVNNNVGEQENEGFEVALSYMLINKKDINWRLGANASRNKTTLIDIGNTLRKQNEVNASNMISTSPLTMFVEGESPTMLYAVPSAGIDPATGREIFIKKDGSYTYQYDPKDKVAINDRNPKLRGALSSYLTYKKFTLGINMTYSLGGYIYNSTRASKIEQINPMFNADSRAFTDRWKEPGDVVDYITIVANEDGIVNNYHSSRFVEKENYLNASSISLNYEFDRAFANKIGFRRLSAGMFINNAFQLSTVAQERGLRYPFARGFGFTLSSTF</sequence>
<dbReference type="Gene3D" id="2.170.130.10">
    <property type="entry name" value="TonB-dependent receptor, plug domain"/>
    <property type="match status" value="1"/>
</dbReference>
<dbReference type="InterPro" id="IPR036942">
    <property type="entry name" value="Beta-barrel_TonB_sf"/>
</dbReference>
<evidence type="ECO:0000256" key="6">
    <source>
        <dbReference type="ARBA" id="ARBA00023237"/>
    </source>
</evidence>
<dbReference type="PROSITE" id="PS52016">
    <property type="entry name" value="TONB_DEPENDENT_REC_3"/>
    <property type="match status" value="1"/>
</dbReference>
<keyword evidence="3 7" id="KW-1134">Transmembrane beta strand</keyword>
<evidence type="ECO:0000259" key="9">
    <source>
        <dbReference type="Pfam" id="PF07715"/>
    </source>
</evidence>
<keyword evidence="6 7" id="KW-0998">Cell outer membrane</keyword>
<dbReference type="GO" id="GO:0009279">
    <property type="term" value="C:cell outer membrane"/>
    <property type="evidence" value="ECO:0007669"/>
    <property type="project" value="UniProtKB-SubCell"/>
</dbReference>
<keyword evidence="4 7" id="KW-0812">Transmembrane</keyword>
<comment type="similarity">
    <text evidence="7">Belongs to the TonB-dependent receptor family.</text>
</comment>
<accession>A0A521C6J5</accession>
<evidence type="ECO:0000256" key="5">
    <source>
        <dbReference type="ARBA" id="ARBA00023136"/>
    </source>
</evidence>